<dbReference type="InterPro" id="IPR032787">
    <property type="entry name" value="Prok-E2_D"/>
</dbReference>
<protein>
    <recommendedName>
        <fullName evidence="2">PRTRC system protein B</fullName>
    </recommendedName>
</protein>
<dbReference type="Pfam" id="PF14460">
    <property type="entry name" value="Prok-E2_D"/>
    <property type="match status" value="1"/>
</dbReference>
<proteinExistence type="predicted"/>
<comment type="caution">
    <text evidence="1">The sequence shown here is derived from an EMBL/GenBank/DDBJ whole genome shotgun (WGS) entry which is preliminary data.</text>
</comment>
<dbReference type="EMBL" id="LAZR01006343">
    <property type="protein sequence ID" value="KKM92837.1"/>
    <property type="molecule type" value="Genomic_DNA"/>
</dbReference>
<gene>
    <name evidence="1" type="ORF">LCGC14_1214360</name>
</gene>
<sequence>MATSKPPSSFSWAVPEELGIPPDPLRLRLDFYHQAVEMTFFEGETVTSKVVSVMDVAHALASELSFGSGLLPMESIWWRNTRGGPVVAIYVKPHIRQLALQKDIKKPPKRYKVPMPGLIFLCRAGAPPWVFAVKNKPKKETDIVYRAPLANIHANGRSCAGSHKYPAQLDNMVESFFTSFFSATADLRDRSKQFPENVIHLWEFLNGKKKYPLVDLVNLCVIRDLLNMEMD</sequence>
<evidence type="ECO:0000313" key="1">
    <source>
        <dbReference type="EMBL" id="KKM92837.1"/>
    </source>
</evidence>
<organism evidence="1">
    <name type="scientific">marine sediment metagenome</name>
    <dbReference type="NCBI Taxonomy" id="412755"/>
    <lineage>
        <taxon>unclassified sequences</taxon>
        <taxon>metagenomes</taxon>
        <taxon>ecological metagenomes</taxon>
    </lineage>
</organism>
<accession>A0A0F9PHS8</accession>
<reference evidence="1" key="1">
    <citation type="journal article" date="2015" name="Nature">
        <title>Complex archaea that bridge the gap between prokaryotes and eukaryotes.</title>
        <authorList>
            <person name="Spang A."/>
            <person name="Saw J.H."/>
            <person name="Jorgensen S.L."/>
            <person name="Zaremba-Niedzwiedzka K."/>
            <person name="Martijn J."/>
            <person name="Lind A.E."/>
            <person name="van Eijk R."/>
            <person name="Schleper C."/>
            <person name="Guy L."/>
            <person name="Ettema T.J."/>
        </authorList>
    </citation>
    <scope>NUCLEOTIDE SEQUENCE</scope>
</reference>
<evidence type="ECO:0008006" key="2">
    <source>
        <dbReference type="Google" id="ProtNLM"/>
    </source>
</evidence>
<name>A0A0F9PHS8_9ZZZZ</name>
<dbReference type="AlphaFoldDB" id="A0A0F9PHS8"/>